<sequence>MAGATDHIALLQKWRAGLSKDDHWCILINADPDALASALALKRIMIHKVHSVDIARINEVTRPDNLAMIRYLNIPVRPWQPENADQYTHLAMVDSQPHHSKAFQGLHFDCIIDHHPLPRAANNITACSLAGPALLRDIRPNMGATSTMMARYLKALRMRPGPRLATALLYGIRTDTAAFERSGGEDDFRAYQWLSRHADNGLLRRILRSEYLREWLPLFSRAFRSLADCRGGGAFASLNEVNSADLLVAVADFFTRVHGLRWIAVSGVVDKTVIVIFRGDGGRDIGRLADACFYDVGEAGGHRNLARAEFPLSAVPEGVKPGDFVLKRIETRKLRRKTTAPDAPSDPAERGAA</sequence>
<proteinExistence type="predicted"/>
<dbReference type="Gene3D" id="3.90.1640.10">
    <property type="entry name" value="inorganic pyrophosphatase (n-terminal core)"/>
    <property type="match status" value="1"/>
</dbReference>
<dbReference type="InterPro" id="IPR038763">
    <property type="entry name" value="DHH_sf"/>
</dbReference>
<name>A0A212JK57_9BACT</name>
<reference evidence="3" key="1">
    <citation type="submission" date="2016-04" db="EMBL/GenBank/DDBJ databases">
        <authorList>
            <person name="Evans L.H."/>
            <person name="Alamgir A."/>
            <person name="Owens N."/>
            <person name="Weber N.D."/>
            <person name="Virtaneva K."/>
            <person name="Barbian K."/>
            <person name="Babar A."/>
            <person name="Rosenke K."/>
        </authorList>
    </citation>
    <scope>NUCLEOTIDE SEQUENCE</scope>
    <source>
        <strain evidence="3">92-2</strain>
    </source>
</reference>
<gene>
    <name evidence="3" type="ORF">KM92DES2_11272</name>
</gene>
<protein>
    <submittedName>
        <fullName evidence="3">Phosphoesterase RecJ domain protein</fullName>
    </submittedName>
</protein>
<dbReference type="PANTHER" id="PTHR47618:SF1">
    <property type="entry name" value="BIFUNCTIONAL OLIGORIBONUCLEASE AND PAP PHOSPHATASE NRNA"/>
    <property type="match status" value="1"/>
</dbReference>
<dbReference type="Pfam" id="PF01368">
    <property type="entry name" value="DHH"/>
    <property type="match status" value="1"/>
</dbReference>
<organism evidence="3">
    <name type="scientific">uncultured Desulfovibrio sp</name>
    <dbReference type="NCBI Taxonomy" id="167968"/>
    <lineage>
        <taxon>Bacteria</taxon>
        <taxon>Pseudomonadati</taxon>
        <taxon>Thermodesulfobacteriota</taxon>
        <taxon>Desulfovibrionia</taxon>
        <taxon>Desulfovibrionales</taxon>
        <taxon>Desulfovibrionaceae</taxon>
        <taxon>Desulfovibrio</taxon>
        <taxon>environmental samples</taxon>
    </lineage>
</organism>
<dbReference type="RefSeq" id="WP_256267734.1">
    <property type="nucleotide sequence ID" value="NZ_LT598928.1"/>
</dbReference>
<evidence type="ECO:0000259" key="2">
    <source>
        <dbReference type="Pfam" id="PF01368"/>
    </source>
</evidence>
<accession>A0A212JK57</accession>
<dbReference type="AlphaFoldDB" id="A0A212JK57"/>
<dbReference type="SUPFAM" id="SSF64182">
    <property type="entry name" value="DHH phosphoesterases"/>
    <property type="match status" value="1"/>
</dbReference>
<dbReference type="EMBL" id="FLUP01000001">
    <property type="protein sequence ID" value="SBV99800.1"/>
    <property type="molecule type" value="Genomic_DNA"/>
</dbReference>
<dbReference type="PANTHER" id="PTHR47618">
    <property type="entry name" value="BIFUNCTIONAL OLIGORIBONUCLEASE AND PAP PHOSPHATASE NRNA"/>
    <property type="match status" value="1"/>
</dbReference>
<feature type="region of interest" description="Disordered" evidence="1">
    <location>
        <begin position="334"/>
        <end position="353"/>
    </location>
</feature>
<dbReference type="InterPro" id="IPR051319">
    <property type="entry name" value="Oligoribo/pAp-PDE_c-di-AMP_PDE"/>
</dbReference>
<dbReference type="InterPro" id="IPR001667">
    <property type="entry name" value="DDH_dom"/>
</dbReference>
<evidence type="ECO:0000256" key="1">
    <source>
        <dbReference type="SAM" id="MobiDB-lite"/>
    </source>
</evidence>
<evidence type="ECO:0000313" key="3">
    <source>
        <dbReference type="EMBL" id="SBV99800.1"/>
    </source>
</evidence>
<feature type="domain" description="DDH" evidence="2">
    <location>
        <begin position="29"/>
        <end position="172"/>
    </location>
</feature>